<sequence length="119" mass="13297">MIQKILQIYSNEINYLKLYSINPTPACGGGPSNWNCLLATIEPILPLASVKTLPFKTKDNDSSLLHETKWTGEEVEVEVEVADDEVEVVDDDEEEADETDEADEADEVELEAVVEEAWI</sequence>
<dbReference type="EMBL" id="JAEUBF010000443">
    <property type="protein sequence ID" value="KAH3678487.1"/>
    <property type="molecule type" value="Genomic_DNA"/>
</dbReference>
<name>A0A9P8PUP5_9ASCO</name>
<evidence type="ECO:0000313" key="3">
    <source>
        <dbReference type="Proteomes" id="UP000769528"/>
    </source>
</evidence>
<reference evidence="2" key="2">
    <citation type="submission" date="2021-01" db="EMBL/GenBank/DDBJ databases">
        <authorList>
            <person name="Schikora-Tamarit M.A."/>
        </authorList>
    </citation>
    <scope>NUCLEOTIDE SEQUENCE</scope>
    <source>
        <strain evidence="2">CBS6341</strain>
    </source>
</reference>
<dbReference type="AlphaFoldDB" id="A0A9P8PUP5"/>
<evidence type="ECO:0000256" key="1">
    <source>
        <dbReference type="SAM" id="MobiDB-lite"/>
    </source>
</evidence>
<organism evidence="2 3">
    <name type="scientific">Wickerhamomyces mucosus</name>
    <dbReference type="NCBI Taxonomy" id="1378264"/>
    <lineage>
        <taxon>Eukaryota</taxon>
        <taxon>Fungi</taxon>
        <taxon>Dikarya</taxon>
        <taxon>Ascomycota</taxon>
        <taxon>Saccharomycotina</taxon>
        <taxon>Saccharomycetes</taxon>
        <taxon>Phaffomycetales</taxon>
        <taxon>Wickerhamomycetaceae</taxon>
        <taxon>Wickerhamomyces</taxon>
    </lineage>
</organism>
<proteinExistence type="predicted"/>
<reference evidence="2" key="1">
    <citation type="journal article" date="2021" name="Open Biol.">
        <title>Shared evolutionary footprints suggest mitochondrial oxidative damage underlies multiple complex I losses in fungi.</title>
        <authorList>
            <person name="Schikora-Tamarit M.A."/>
            <person name="Marcet-Houben M."/>
            <person name="Nosek J."/>
            <person name="Gabaldon T."/>
        </authorList>
    </citation>
    <scope>NUCLEOTIDE SEQUENCE</scope>
    <source>
        <strain evidence="2">CBS6341</strain>
    </source>
</reference>
<evidence type="ECO:0000313" key="2">
    <source>
        <dbReference type="EMBL" id="KAH3678487.1"/>
    </source>
</evidence>
<dbReference type="Proteomes" id="UP000769528">
    <property type="component" value="Unassembled WGS sequence"/>
</dbReference>
<comment type="caution">
    <text evidence="2">The sequence shown here is derived from an EMBL/GenBank/DDBJ whole genome shotgun (WGS) entry which is preliminary data.</text>
</comment>
<feature type="region of interest" description="Disordered" evidence="1">
    <location>
        <begin position="89"/>
        <end position="108"/>
    </location>
</feature>
<accession>A0A9P8PUP5</accession>
<protein>
    <submittedName>
        <fullName evidence="2">Uncharacterized protein</fullName>
    </submittedName>
</protein>
<gene>
    <name evidence="2" type="ORF">WICMUC_001504</name>
</gene>
<keyword evidence="3" id="KW-1185">Reference proteome</keyword>